<dbReference type="Pfam" id="PF21857">
    <property type="entry name" value="DUF6913"/>
    <property type="match status" value="1"/>
</dbReference>
<evidence type="ECO:0000313" key="1">
    <source>
        <dbReference type="EMBL" id="TXE17444.1"/>
    </source>
</evidence>
<dbReference type="Proteomes" id="UP000321938">
    <property type="component" value="Unassembled WGS sequence"/>
</dbReference>
<sequence length="172" mass="19987">MILKVFKEKSNQKYINKLLSARQVAVSNNKMNTVGVILSVSEFSDFESFRLFFKSLGIQAAKTKIIAFVEDTKDSNELWDTYFNPKDFGWKGKINNIDLQIFVDTKFDVLISYYKENHLELNLITASSKANFKVGLTNEDERLFDLMIDVKPKEFSVFKDELKKYLTVLNKL</sequence>
<protein>
    <submittedName>
        <fullName evidence="1">Uncharacterized protein</fullName>
    </submittedName>
</protein>
<organism evidence="1 2">
    <name type="scientific">Psychroserpens burtonensis</name>
    <dbReference type="NCBI Taxonomy" id="49278"/>
    <lineage>
        <taxon>Bacteria</taxon>
        <taxon>Pseudomonadati</taxon>
        <taxon>Bacteroidota</taxon>
        <taxon>Flavobacteriia</taxon>
        <taxon>Flavobacteriales</taxon>
        <taxon>Flavobacteriaceae</taxon>
        <taxon>Psychroserpens</taxon>
    </lineage>
</organism>
<reference evidence="1 2" key="1">
    <citation type="submission" date="2019-08" db="EMBL/GenBank/DDBJ databases">
        <title>Genome of Psychroserpens burtonensis ACAM 167.</title>
        <authorList>
            <person name="Bowman J.P."/>
        </authorList>
    </citation>
    <scope>NUCLEOTIDE SEQUENCE [LARGE SCALE GENOMIC DNA]</scope>
    <source>
        <strain evidence="1 2">ACAM 167</strain>
    </source>
</reference>
<dbReference type="OrthoDB" id="1430532at2"/>
<dbReference type="AlphaFoldDB" id="A0A5C7B6I2"/>
<evidence type="ECO:0000313" key="2">
    <source>
        <dbReference type="Proteomes" id="UP000321938"/>
    </source>
</evidence>
<gene>
    <name evidence="1" type="ORF">ES692_09200</name>
</gene>
<comment type="caution">
    <text evidence="1">The sequence shown here is derived from an EMBL/GenBank/DDBJ whole genome shotgun (WGS) entry which is preliminary data.</text>
</comment>
<proteinExistence type="predicted"/>
<name>A0A5C7B6I2_9FLAO</name>
<accession>A0A5C7B6I2</accession>
<keyword evidence="2" id="KW-1185">Reference proteome</keyword>
<dbReference type="InterPro" id="IPR054207">
    <property type="entry name" value="DUF6913"/>
</dbReference>
<dbReference type="EMBL" id="VOSB01000012">
    <property type="protein sequence ID" value="TXE17444.1"/>
    <property type="molecule type" value="Genomic_DNA"/>
</dbReference>
<dbReference type="STRING" id="1123037.GCA_000425305_01907"/>
<dbReference type="RefSeq" id="WP_028871847.1">
    <property type="nucleotide sequence ID" value="NZ_VOSB01000012.1"/>
</dbReference>